<evidence type="ECO:0000256" key="1">
    <source>
        <dbReference type="SAM" id="Phobius"/>
    </source>
</evidence>
<name>A0A1G9Q2C3_9FIRM</name>
<dbReference type="EMBL" id="FNHQ01000001">
    <property type="protein sequence ID" value="SDM04637.1"/>
    <property type="molecule type" value="Genomic_DNA"/>
</dbReference>
<evidence type="ECO:0000313" key="2">
    <source>
        <dbReference type="EMBL" id="SDM04637.1"/>
    </source>
</evidence>
<keyword evidence="1" id="KW-0812">Transmembrane</keyword>
<dbReference type="Proteomes" id="UP000199309">
    <property type="component" value="Unassembled WGS sequence"/>
</dbReference>
<keyword evidence="3" id="KW-1185">Reference proteome</keyword>
<feature type="transmembrane region" description="Helical" evidence="1">
    <location>
        <begin position="55"/>
        <end position="76"/>
    </location>
</feature>
<evidence type="ECO:0000313" key="3">
    <source>
        <dbReference type="Proteomes" id="UP000199309"/>
    </source>
</evidence>
<protein>
    <submittedName>
        <fullName evidence="2">Uncharacterized protein</fullName>
    </submittedName>
</protein>
<accession>A0A1G9Q2C3</accession>
<keyword evidence="1" id="KW-0472">Membrane</keyword>
<proteinExistence type="predicted"/>
<reference evidence="2 3" key="1">
    <citation type="submission" date="2016-10" db="EMBL/GenBank/DDBJ databases">
        <authorList>
            <person name="de Groot N.N."/>
        </authorList>
    </citation>
    <scope>NUCLEOTIDE SEQUENCE [LARGE SCALE GENOMIC DNA]</scope>
    <source>
        <strain evidence="2 3">DSM 16981</strain>
    </source>
</reference>
<dbReference type="AlphaFoldDB" id="A0A1G9Q2C3"/>
<sequence>MPTLQFGNNVKRIMQCAADKKRYINKTWFAWTKKWSYHIMRIKQYWHSLQGTEKILANILLSMTILIVVQFVWILALQYQINQLTAAAEIREIRITNLEQSEKKQNSILYSTYSTIWDLQKQWNDLNFRVLENSWKLGN</sequence>
<gene>
    <name evidence="2" type="ORF">SAMN05660299_00071</name>
</gene>
<keyword evidence="1" id="KW-1133">Transmembrane helix</keyword>
<organism evidence="2 3">
    <name type="scientific">Megasphaera paucivorans</name>
    <dbReference type="NCBI Taxonomy" id="349095"/>
    <lineage>
        <taxon>Bacteria</taxon>
        <taxon>Bacillati</taxon>
        <taxon>Bacillota</taxon>
        <taxon>Negativicutes</taxon>
        <taxon>Veillonellales</taxon>
        <taxon>Veillonellaceae</taxon>
        <taxon>Megasphaera</taxon>
    </lineage>
</organism>